<evidence type="ECO:0000313" key="1">
    <source>
        <dbReference type="EMBL" id="TCN73217.1"/>
    </source>
</evidence>
<reference evidence="1 2" key="1">
    <citation type="submission" date="2019-03" db="EMBL/GenBank/DDBJ databases">
        <title>Genomic Encyclopedia of Archaeal and Bacterial Type Strains, Phase II (KMG-II): from individual species to whole genera.</title>
        <authorList>
            <person name="Goeker M."/>
        </authorList>
    </citation>
    <scope>NUCLEOTIDE SEQUENCE [LARGE SCALE GENOMIC DNA]</scope>
    <source>
        <strain evidence="1 2">RL-C</strain>
    </source>
</reference>
<protein>
    <submittedName>
        <fullName evidence="1">Uncharacterized protein</fullName>
    </submittedName>
</protein>
<name>A0A4R2EZ34_9BACT</name>
<sequence>MQDAFLVGGVALIARGAEAIYAPTGHSTTNFPTHTS</sequence>
<comment type="caution">
    <text evidence="1">The sequence shown here is derived from an EMBL/GenBank/DDBJ whole genome shotgun (WGS) entry which is preliminary data.</text>
</comment>
<keyword evidence="2" id="KW-1185">Reference proteome</keyword>
<organism evidence="1 2">
    <name type="scientific">Acetobacteroides hydrogenigenes</name>
    <dbReference type="NCBI Taxonomy" id="979970"/>
    <lineage>
        <taxon>Bacteria</taxon>
        <taxon>Pseudomonadati</taxon>
        <taxon>Bacteroidota</taxon>
        <taxon>Bacteroidia</taxon>
        <taxon>Bacteroidales</taxon>
        <taxon>Rikenellaceae</taxon>
        <taxon>Acetobacteroides</taxon>
    </lineage>
</organism>
<gene>
    <name evidence="1" type="ORF">CLV25_101438</name>
</gene>
<dbReference type="EMBL" id="SLWB01000001">
    <property type="protein sequence ID" value="TCN73217.1"/>
    <property type="molecule type" value="Genomic_DNA"/>
</dbReference>
<evidence type="ECO:0000313" key="2">
    <source>
        <dbReference type="Proteomes" id="UP000294830"/>
    </source>
</evidence>
<dbReference type="AlphaFoldDB" id="A0A4R2EZ34"/>
<accession>A0A4R2EZ34</accession>
<proteinExistence type="predicted"/>
<dbReference type="Proteomes" id="UP000294830">
    <property type="component" value="Unassembled WGS sequence"/>
</dbReference>